<dbReference type="SUPFAM" id="SSF52540">
    <property type="entry name" value="P-loop containing nucleoside triphosphate hydrolases"/>
    <property type="match status" value="1"/>
</dbReference>
<name>X0XIV5_9ZZZZ</name>
<evidence type="ECO:0000313" key="3">
    <source>
        <dbReference type="EMBL" id="GAG43059.1"/>
    </source>
</evidence>
<dbReference type="EMBL" id="BARS01055133">
    <property type="protein sequence ID" value="GAG43059.1"/>
    <property type="molecule type" value="Genomic_DNA"/>
</dbReference>
<evidence type="ECO:0000256" key="1">
    <source>
        <dbReference type="SAM" id="MobiDB-lite"/>
    </source>
</evidence>
<accession>X0XIV5</accession>
<dbReference type="PANTHER" id="PTHR42855">
    <property type="entry name" value="ABC TRANSPORTER ATP-BINDING SUBUNIT"/>
    <property type="match status" value="1"/>
</dbReference>
<proteinExistence type="predicted"/>
<dbReference type="Pfam" id="PF00005">
    <property type="entry name" value="ABC_tran"/>
    <property type="match status" value="1"/>
</dbReference>
<organism evidence="3">
    <name type="scientific">marine sediment metagenome</name>
    <dbReference type="NCBI Taxonomy" id="412755"/>
    <lineage>
        <taxon>unclassified sequences</taxon>
        <taxon>metagenomes</taxon>
        <taxon>ecological metagenomes</taxon>
    </lineage>
</organism>
<dbReference type="GO" id="GO:0016887">
    <property type="term" value="F:ATP hydrolysis activity"/>
    <property type="evidence" value="ECO:0007669"/>
    <property type="project" value="InterPro"/>
</dbReference>
<feature type="region of interest" description="Disordered" evidence="1">
    <location>
        <begin position="169"/>
        <end position="209"/>
    </location>
</feature>
<gene>
    <name evidence="3" type="ORF">S01H1_81468</name>
</gene>
<dbReference type="CDD" id="cd03221">
    <property type="entry name" value="ABCF_EF-3"/>
    <property type="match status" value="1"/>
</dbReference>
<reference evidence="3" key="1">
    <citation type="journal article" date="2014" name="Front. Microbiol.">
        <title>High frequency of phylogenetically diverse reductive dehalogenase-homologous genes in deep subseafloor sedimentary metagenomes.</title>
        <authorList>
            <person name="Kawai M."/>
            <person name="Futagami T."/>
            <person name="Toyoda A."/>
            <person name="Takaki Y."/>
            <person name="Nishi S."/>
            <person name="Hori S."/>
            <person name="Arai W."/>
            <person name="Tsubouchi T."/>
            <person name="Morono Y."/>
            <person name="Uchiyama I."/>
            <person name="Ito T."/>
            <person name="Fujiyama A."/>
            <person name="Inagaki F."/>
            <person name="Takami H."/>
        </authorList>
    </citation>
    <scope>NUCLEOTIDE SEQUENCE</scope>
    <source>
        <strain evidence="3">Expedition CK06-06</strain>
    </source>
</reference>
<dbReference type="InterPro" id="IPR027417">
    <property type="entry name" value="P-loop_NTPase"/>
</dbReference>
<dbReference type="Gene3D" id="3.40.50.300">
    <property type="entry name" value="P-loop containing nucleotide triphosphate hydrolases"/>
    <property type="match status" value="1"/>
</dbReference>
<dbReference type="PANTHER" id="PTHR42855:SF2">
    <property type="entry name" value="DRUG RESISTANCE ABC TRANSPORTER,ATP-BINDING PROTEIN"/>
    <property type="match status" value="1"/>
</dbReference>
<dbReference type="GO" id="GO:0005524">
    <property type="term" value="F:ATP binding"/>
    <property type="evidence" value="ECO:0007669"/>
    <property type="project" value="InterPro"/>
</dbReference>
<sequence length="209" mass="23825">TLLKTVLGQIEPLDGYARLGASLKIGYFAQVHTDLDPEHSVLDTILEAENLPLGEARSFLARFLFTGDDVFKRICDLSGGERSRVALAKLVLQRANFLLLDEPTNHLDIASQEVLEAVMDSFPGTILLVTHDRYLVDRLATQLWVIEPQDQALHVFEGTWAEYVQVQSQEADTDPARQVKDKWSEAQREARREEKRARREQEERQLRTA</sequence>
<evidence type="ECO:0000259" key="2">
    <source>
        <dbReference type="Pfam" id="PF00005"/>
    </source>
</evidence>
<dbReference type="InterPro" id="IPR051309">
    <property type="entry name" value="ABCF_ATPase"/>
</dbReference>
<feature type="non-terminal residue" evidence="3">
    <location>
        <position position="209"/>
    </location>
</feature>
<dbReference type="AlphaFoldDB" id="X0XIV5"/>
<comment type="caution">
    <text evidence="3">The sequence shown here is derived from an EMBL/GenBank/DDBJ whole genome shotgun (WGS) entry which is preliminary data.</text>
</comment>
<dbReference type="InterPro" id="IPR003439">
    <property type="entry name" value="ABC_transporter-like_ATP-bd"/>
</dbReference>
<protein>
    <recommendedName>
        <fullName evidence="2">ABC transporter domain-containing protein</fullName>
    </recommendedName>
</protein>
<feature type="non-terminal residue" evidence="3">
    <location>
        <position position="1"/>
    </location>
</feature>
<feature type="domain" description="ABC transporter" evidence="2">
    <location>
        <begin position="1"/>
        <end position="105"/>
    </location>
</feature>
<feature type="compositionally biased region" description="Basic and acidic residues" evidence="1">
    <location>
        <begin position="174"/>
        <end position="209"/>
    </location>
</feature>